<keyword evidence="3" id="KW-1185">Reference proteome</keyword>
<gene>
    <name evidence="2" type="ORF">WJX72_001229</name>
</gene>
<protein>
    <submittedName>
        <fullName evidence="2">Uncharacterized protein</fullName>
    </submittedName>
</protein>
<name>A0AAW1QAY7_9CHLO</name>
<dbReference type="EMBL" id="JALJOR010000004">
    <property type="protein sequence ID" value="KAK9817722.1"/>
    <property type="molecule type" value="Genomic_DNA"/>
</dbReference>
<dbReference type="Proteomes" id="UP001489004">
    <property type="component" value="Unassembled WGS sequence"/>
</dbReference>
<reference evidence="2 3" key="1">
    <citation type="journal article" date="2024" name="Nat. Commun.">
        <title>Phylogenomics reveals the evolutionary origins of lichenization in chlorophyte algae.</title>
        <authorList>
            <person name="Puginier C."/>
            <person name="Libourel C."/>
            <person name="Otte J."/>
            <person name="Skaloud P."/>
            <person name="Haon M."/>
            <person name="Grisel S."/>
            <person name="Petersen M."/>
            <person name="Berrin J.G."/>
            <person name="Delaux P.M."/>
            <person name="Dal Grande F."/>
            <person name="Keller J."/>
        </authorList>
    </citation>
    <scope>NUCLEOTIDE SEQUENCE [LARGE SCALE GENOMIC DNA]</scope>
    <source>
        <strain evidence="2 3">SAG 2043</strain>
    </source>
</reference>
<accession>A0AAW1QAY7</accession>
<feature type="region of interest" description="Disordered" evidence="1">
    <location>
        <begin position="118"/>
        <end position="143"/>
    </location>
</feature>
<evidence type="ECO:0000313" key="2">
    <source>
        <dbReference type="EMBL" id="KAK9817722.1"/>
    </source>
</evidence>
<evidence type="ECO:0000256" key="1">
    <source>
        <dbReference type="SAM" id="MobiDB-lite"/>
    </source>
</evidence>
<proteinExistence type="predicted"/>
<dbReference type="AlphaFoldDB" id="A0AAW1QAY7"/>
<evidence type="ECO:0000313" key="3">
    <source>
        <dbReference type="Proteomes" id="UP001489004"/>
    </source>
</evidence>
<sequence length="156" mass="16847">MVAAQRIPPCGERNRKTLAAIENEIGTTHRQGNARIQADTLIGAETKTASALMSTERASKERATDLTNADLRTGAVVRPGSGSGPGQQYQRKVEEYDYLVPRSGYYFEHDDRDVWQLPRGGRGRGGPGGGQITTPEPLDSPAQSMCTNLESFLAGI</sequence>
<comment type="caution">
    <text evidence="2">The sequence shown here is derived from an EMBL/GenBank/DDBJ whole genome shotgun (WGS) entry which is preliminary data.</text>
</comment>
<organism evidence="2 3">
    <name type="scientific">[Myrmecia] bisecta</name>
    <dbReference type="NCBI Taxonomy" id="41462"/>
    <lineage>
        <taxon>Eukaryota</taxon>
        <taxon>Viridiplantae</taxon>
        <taxon>Chlorophyta</taxon>
        <taxon>core chlorophytes</taxon>
        <taxon>Trebouxiophyceae</taxon>
        <taxon>Trebouxiales</taxon>
        <taxon>Trebouxiaceae</taxon>
        <taxon>Myrmecia</taxon>
    </lineage>
</organism>